<dbReference type="KEGG" id="more:E1B28_011608"/>
<dbReference type="GeneID" id="66080683"/>
<evidence type="ECO:0008006" key="3">
    <source>
        <dbReference type="Google" id="ProtNLM"/>
    </source>
</evidence>
<dbReference type="OrthoDB" id="8249012at2759"/>
<accession>A0A9P7URD9</accession>
<name>A0A9P7URD9_9AGAR</name>
<dbReference type="RefSeq" id="XP_043006456.1">
    <property type="nucleotide sequence ID" value="XM_043156668.1"/>
</dbReference>
<dbReference type="Gene3D" id="2.60.120.330">
    <property type="entry name" value="B-lactam Antibiotic, Isopenicillin N Synthase, Chain"/>
    <property type="match status" value="1"/>
</dbReference>
<protein>
    <recommendedName>
        <fullName evidence="3">DUF1479-domain-containing protein</fullName>
    </recommendedName>
</protein>
<comment type="caution">
    <text evidence="1">The sequence shown here is derived from an EMBL/GenBank/DDBJ whole genome shotgun (WGS) entry which is preliminary data.</text>
</comment>
<reference evidence="1" key="1">
    <citation type="journal article" date="2021" name="Genome Biol. Evol.">
        <title>The assembled and annotated genome of the fairy-ring fungus Marasmius oreades.</title>
        <authorList>
            <person name="Hiltunen M."/>
            <person name="Ament-Velasquez S.L."/>
            <person name="Johannesson H."/>
        </authorList>
    </citation>
    <scope>NUCLEOTIDE SEQUENCE</scope>
    <source>
        <strain evidence="1">03SP1</strain>
    </source>
</reference>
<gene>
    <name evidence="1" type="ORF">E1B28_011608</name>
</gene>
<keyword evidence="2" id="KW-1185">Reference proteome</keyword>
<dbReference type="EMBL" id="CM032187">
    <property type="protein sequence ID" value="KAG7089986.1"/>
    <property type="molecule type" value="Genomic_DNA"/>
</dbReference>
<proteinExistence type="predicted"/>
<sequence length="430" mass="47984">MSAADHLLNVKKEIADSFPNFEVNATKAWQEIISELAKKAETISATGTPYIPQVKFSELSTLSPEKVAEIKRKGSVVIKDVVDDVQAAGWKTSLEEFVKANPTGIEGFPEGNLQFFQLYWTKPQVEARSHPNVLAASAWLNNLYTSSPDTHVEGVDMSTPLTYADRFRIRHPGGHWGAHPPHVDGGTIERWEDPVFRTCFAEIFNGNWRAHNPYDLRGRLDARTSIHRRPNQASVFRTFQGWLAMSETGPTRGTLRVFPDVLLSNAYIILRPFFRPIASSGSKDFLSPENWKFDISYPEFPGLHPRDGGYYGPRPTVETHPHMLLDKTMTSVPDVSPGDAVFWHCDVVHAVEPEHLGKDDSAVMYIPAVPFTPLNQAYVNKQREAFLNGVVPPDFPKVQVNEAELRGIGKADDILSPLGERAMGFPISVA</sequence>
<dbReference type="Proteomes" id="UP001049176">
    <property type="component" value="Chromosome 7"/>
</dbReference>
<dbReference type="SUPFAM" id="SSF51197">
    <property type="entry name" value="Clavaminate synthase-like"/>
    <property type="match status" value="1"/>
</dbReference>
<evidence type="ECO:0000313" key="1">
    <source>
        <dbReference type="EMBL" id="KAG7089986.1"/>
    </source>
</evidence>
<evidence type="ECO:0000313" key="2">
    <source>
        <dbReference type="Proteomes" id="UP001049176"/>
    </source>
</evidence>
<organism evidence="1 2">
    <name type="scientific">Marasmius oreades</name>
    <name type="common">fairy-ring Marasmius</name>
    <dbReference type="NCBI Taxonomy" id="181124"/>
    <lineage>
        <taxon>Eukaryota</taxon>
        <taxon>Fungi</taxon>
        <taxon>Dikarya</taxon>
        <taxon>Basidiomycota</taxon>
        <taxon>Agaricomycotina</taxon>
        <taxon>Agaricomycetes</taxon>
        <taxon>Agaricomycetidae</taxon>
        <taxon>Agaricales</taxon>
        <taxon>Marasmiineae</taxon>
        <taxon>Marasmiaceae</taxon>
        <taxon>Marasmius</taxon>
    </lineage>
</organism>
<dbReference type="PANTHER" id="PTHR30613">
    <property type="entry name" value="UNCHARACTERIZED PROTEIN YBIU-RELATED"/>
    <property type="match status" value="1"/>
</dbReference>
<dbReference type="AlphaFoldDB" id="A0A9P7URD9"/>
<dbReference type="InterPro" id="IPR027443">
    <property type="entry name" value="IPNS-like_sf"/>
</dbReference>
<dbReference type="Pfam" id="PF07350">
    <property type="entry name" value="Gig2-like"/>
    <property type="match status" value="1"/>
</dbReference>
<dbReference type="PANTHER" id="PTHR30613:SF1">
    <property type="entry name" value="DUF1479 DOMAIN PROTEIN (AFU_ORTHOLOGUE AFUA_5G09280)"/>
    <property type="match status" value="1"/>
</dbReference>
<dbReference type="InterPro" id="IPR010856">
    <property type="entry name" value="Gig2-like"/>
</dbReference>